<feature type="region of interest" description="Disordered" evidence="1">
    <location>
        <begin position="44"/>
        <end position="73"/>
    </location>
</feature>
<keyword evidence="2" id="KW-0812">Transmembrane</keyword>
<evidence type="ECO:0000313" key="4">
    <source>
        <dbReference type="Proteomes" id="UP001066276"/>
    </source>
</evidence>
<evidence type="ECO:0000256" key="2">
    <source>
        <dbReference type="SAM" id="Phobius"/>
    </source>
</evidence>
<accession>A0AAV7MCF5</accession>
<keyword evidence="2" id="KW-0472">Membrane</keyword>
<gene>
    <name evidence="3" type="ORF">NDU88_006269</name>
</gene>
<feature type="region of interest" description="Disordered" evidence="1">
    <location>
        <begin position="1"/>
        <end position="23"/>
    </location>
</feature>
<evidence type="ECO:0000256" key="1">
    <source>
        <dbReference type="SAM" id="MobiDB-lite"/>
    </source>
</evidence>
<protein>
    <submittedName>
        <fullName evidence="3">Uncharacterized protein</fullName>
    </submittedName>
</protein>
<sequence>MGSSLEGVVSLSGVGPSAVRTSGSWIESPAAQTERFYGCLRPSQAPHVSARGGIQRQDVSLPDPGPAGERSSSTRRLFLSVARPHPPGYSVLIVLGLLCISTIYFK</sequence>
<organism evidence="3 4">
    <name type="scientific">Pleurodeles waltl</name>
    <name type="common">Iberian ribbed newt</name>
    <dbReference type="NCBI Taxonomy" id="8319"/>
    <lineage>
        <taxon>Eukaryota</taxon>
        <taxon>Metazoa</taxon>
        <taxon>Chordata</taxon>
        <taxon>Craniata</taxon>
        <taxon>Vertebrata</taxon>
        <taxon>Euteleostomi</taxon>
        <taxon>Amphibia</taxon>
        <taxon>Batrachia</taxon>
        <taxon>Caudata</taxon>
        <taxon>Salamandroidea</taxon>
        <taxon>Salamandridae</taxon>
        <taxon>Pleurodelinae</taxon>
        <taxon>Pleurodeles</taxon>
    </lineage>
</organism>
<name>A0AAV7MCF5_PLEWA</name>
<evidence type="ECO:0000313" key="3">
    <source>
        <dbReference type="EMBL" id="KAJ1101197.1"/>
    </source>
</evidence>
<keyword evidence="4" id="KW-1185">Reference proteome</keyword>
<keyword evidence="2" id="KW-1133">Transmembrane helix</keyword>
<feature type="transmembrane region" description="Helical" evidence="2">
    <location>
        <begin position="87"/>
        <end position="105"/>
    </location>
</feature>
<feature type="compositionally biased region" description="Low complexity" evidence="1">
    <location>
        <begin position="1"/>
        <end position="19"/>
    </location>
</feature>
<proteinExistence type="predicted"/>
<dbReference type="AlphaFoldDB" id="A0AAV7MCF5"/>
<comment type="caution">
    <text evidence="3">The sequence shown here is derived from an EMBL/GenBank/DDBJ whole genome shotgun (WGS) entry which is preliminary data.</text>
</comment>
<dbReference type="EMBL" id="JANPWB010000014">
    <property type="protein sequence ID" value="KAJ1101197.1"/>
    <property type="molecule type" value="Genomic_DNA"/>
</dbReference>
<dbReference type="Proteomes" id="UP001066276">
    <property type="component" value="Chromosome 10"/>
</dbReference>
<reference evidence="3" key="1">
    <citation type="journal article" date="2022" name="bioRxiv">
        <title>Sequencing and chromosome-scale assembly of the giantPleurodeles waltlgenome.</title>
        <authorList>
            <person name="Brown T."/>
            <person name="Elewa A."/>
            <person name="Iarovenko S."/>
            <person name="Subramanian E."/>
            <person name="Araus A.J."/>
            <person name="Petzold A."/>
            <person name="Susuki M."/>
            <person name="Suzuki K.-i.T."/>
            <person name="Hayashi T."/>
            <person name="Toyoda A."/>
            <person name="Oliveira C."/>
            <person name="Osipova E."/>
            <person name="Leigh N.D."/>
            <person name="Simon A."/>
            <person name="Yun M.H."/>
        </authorList>
    </citation>
    <scope>NUCLEOTIDE SEQUENCE</scope>
    <source>
        <strain evidence="3">20211129_DDA</strain>
        <tissue evidence="3">Liver</tissue>
    </source>
</reference>